<dbReference type="NCBIfam" id="TIGR01571">
    <property type="entry name" value="A_thal_Cys_rich"/>
    <property type="match status" value="1"/>
</dbReference>
<dbReference type="InterPro" id="IPR006461">
    <property type="entry name" value="PLAC_motif_containing"/>
</dbReference>
<dbReference type="Pfam" id="PF04749">
    <property type="entry name" value="PLAC8"/>
    <property type="match status" value="1"/>
</dbReference>
<gene>
    <name evidence="1" type="ORF">TorRG33x02_276260</name>
</gene>
<dbReference type="STRING" id="63057.A0A2P5CQT9"/>
<dbReference type="PANTHER" id="PTHR15907">
    <property type="entry name" value="DUF614 FAMILY PROTEIN-RELATED"/>
    <property type="match status" value="1"/>
</dbReference>
<dbReference type="OrthoDB" id="1045822at2759"/>
<protein>
    <recommendedName>
        <fullName evidence="3">PLAC8 motif-containing protein</fullName>
    </recommendedName>
</protein>
<dbReference type="EMBL" id="JXTC01000337">
    <property type="protein sequence ID" value="PON63382.1"/>
    <property type="molecule type" value="Genomic_DNA"/>
</dbReference>
<dbReference type="AlphaFoldDB" id="A0A2P5CQT9"/>
<keyword evidence="2" id="KW-1185">Reference proteome</keyword>
<evidence type="ECO:0000313" key="2">
    <source>
        <dbReference type="Proteomes" id="UP000237000"/>
    </source>
</evidence>
<evidence type="ECO:0000313" key="1">
    <source>
        <dbReference type="EMBL" id="PON63382.1"/>
    </source>
</evidence>
<reference evidence="2" key="1">
    <citation type="submission" date="2016-06" db="EMBL/GenBank/DDBJ databases">
        <title>Parallel loss of symbiosis genes in relatives of nitrogen-fixing non-legume Parasponia.</title>
        <authorList>
            <person name="Van Velzen R."/>
            <person name="Holmer R."/>
            <person name="Bu F."/>
            <person name="Rutten L."/>
            <person name="Van Zeijl A."/>
            <person name="Liu W."/>
            <person name="Santuari L."/>
            <person name="Cao Q."/>
            <person name="Sharma T."/>
            <person name="Shen D."/>
            <person name="Roswanjaya Y."/>
            <person name="Wardhani T."/>
            <person name="Kalhor M.S."/>
            <person name="Jansen J."/>
            <person name="Van den Hoogen J."/>
            <person name="Gungor B."/>
            <person name="Hartog M."/>
            <person name="Hontelez J."/>
            <person name="Verver J."/>
            <person name="Yang W.-C."/>
            <person name="Schijlen E."/>
            <person name="Repin R."/>
            <person name="Schilthuizen M."/>
            <person name="Schranz E."/>
            <person name="Heidstra R."/>
            <person name="Miyata K."/>
            <person name="Fedorova E."/>
            <person name="Kohlen W."/>
            <person name="Bisseling T."/>
            <person name="Smit S."/>
            <person name="Geurts R."/>
        </authorList>
    </citation>
    <scope>NUCLEOTIDE SEQUENCE [LARGE SCALE GENOMIC DNA]</scope>
    <source>
        <strain evidence="2">cv. RG33-2</strain>
    </source>
</reference>
<comment type="caution">
    <text evidence="1">The sequence shown here is derived from an EMBL/GenBank/DDBJ whole genome shotgun (WGS) entry which is preliminary data.</text>
</comment>
<evidence type="ECO:0008006" key="3">
    <source>
        <dbReference type="Google" id="ProtNLM"/>
    </source>
</evidence>
<sequence>ITKPEQLDNSAIAQTILSAQNIMYPTAHDHHQHDQKYSSPGVIPNPSLAQPAYHAGPYMARVQVPGAAGKWSTGLCHCCDDPANCMVTCFCPCITFGQIAEIVDKGSSTCGSSGTVYGLIALTGLACLYSCSYRSKLRGQYNLEEAPCVDCLVHFCCEACALCQEYRELKNRGFDLGIGWEANLERQQRGVATVAPIVAPAMTR</sequence>
<proteinExistence type="predicted"/>
<name>A0A2P5CQT9_TREOI</name>
<accession>A0A2P5CQT9</accession>
<feature type="non-terminal residue" evidence="1">
    <location>
        <position position="1"/>
    </location>
</feature>
<dbReference type="Proteomes" id="UP000237000">
    <property type="component" value="Unassembled WGS sequence"/>
</dbReference>
<organism evidence="1 2">
    <name type="scientific">Trema orientale</name>
    <name type="common">Charcoal tree</name>
    <name type="synonym">Celtis orientalis</name>
    <dbReference type="NCBI Taxonomy" id="63057"/>
    <lineage>
        <taxon>Eukaryota</taxon>
        <taxon>Viridiplantae</taxon>
        <taxon>Streptophyta</taxon>
        <taxon>Embryophyta</taxon>
        <taxon>Tracheophyta</taxon>
        <taxon>Spermatophyta</taxon>
        <taxon>Magnoliopsida</taxon>
        <taxon>eudicotyledons</taxon>
        <taxon>Gunneridae</taxon>
        <taxon>Pentapetalae</taxon>
        <taxon>rosids</taxon>
        <taxon>fabids</taxon>
        <taxon>Rosales</taxon>
        <taxon>Cannabaceae</taxon>
        <taxon>Trema</taxon>
    </lineage>
</organism>
<dbReference type="InParanoid" id="A0A2P5CQT9"/>